<protein>
    <submittedName>
        <fullName evidence="1">Uncharacterized protein</fullName>
    </submittedName>
</protein>
<evidence type="ECO:0000313" key="1">
    <source>
        <dbReference type="EMBL" id="MPD01229.1"/>
    </source>
</evidence>
<reference evidence="1 2" key="1">
    <citation type="submission" date="2019-05" db="EMBL/GenBank/DDBJ databases">
        <title>Another draft genome of Portunus trituberculatus and its Hox gene families provides insights of decapod evolution.</title>
        <authorList>
            <person name="Jeong J.-H."/>
            <person name="Song I."/>
            <person name="Kim S."/>
            <person name="Choi T."/>
            <person name="Kim D."/>
            <person name="Ryu S."/>
            <person name="Kim W."/>
        </authorList>
    </citation>
    <scope>NUCLEOTIDE SEQUENCE [LARGE SCALE GENOMIC DNA]</scope>
    <source>
        <tissue evidence="1">Muscle</tissue>
    </source>
</reference>
<sequence length="57" mass="6517">MGVCGRVEGTEGLSVAVRGLREGRRVQDEGNREDIGDWNHEERVVRRILVGEEVRRE</sequence>
<gene>
    <name evidence="1" type="ORF">E2C01_096747</name>
</gene>
<organism evidence="1 2">
    <name type="scientific">Portunus trituberculatus</name>
    <name type="common">Swimming crab</name>
    <name type="synonym">Neptunus trituberculatus</name>
    <dbReference type="NCBI Taxonomy" id="210409"/>
    <lineage>
        <taxon>Eukaryota</taxon>
        <taxon>Metazoa</taxon>
        <taxon>Ecdysozoa</taxon>
        <taxon>Arthropoda</taxon>
        <taxon>Crustacea</taxon>
        <taxon>Multicrustacea</taxon>
        <taxon>Malacostraca</taxon>
        <taxon>Eumalacostraca</taxon>
        <taxon>Eucarida</taxon>
        <taxon>Decapoda</taxon>
        <taxon>Pleocyemata</taxon>
        <taxon>Brachyura</taxon>
        <taxon>Eubrachyura</taxon>
        <taxon>Portunoidea</taxon>
        <taxon>Portunidae</taxon>
        <taxon>Portuninae</taxon>
        <taxon>Portunus</taxon>
    </lineage>
</organism>
<dbReference type="Proteomes" id="UP000324222">
    <property type="component" value="Unassembled WGS sequence"/>
</dbReference>
<comment type="caution">
    <text evidence="1">The sequence shown here is derived from an EMBL/GenBank/DDBJ whole genome shotgun (WGS) entry which is preliminary data.</text>
</comment>
<evidence type="ECO:0000313" key="2">
    <source>
        <dbReference type="Proteomes" id="UP000324222"/>
    </source>
</evidence>
<proteinExistence type="predicted"/>
<dbReference type="AlphaFoldDB" id="A0A5B7K830"/>
<accession>A0A5B7K830</accession>
<keyword evidence="2" id="KW-1185">Reference proteome</keyword>
<name>A0A5B7K830_PORTR</name>
<dbReference type="EMBL" id="VSRR010126248">
    <property type="protein sequence ID" value="MPD01229.1"/>
    <property type="molecule type" value="Genomic_DNA"/>
</dbReference>